<dbReference type="PANTHER" id="PTHR36933:SF1">
    <property type="entry name" value="SLL0788 PROTEIN"/>
    <property type="match status" value="1"/>
</dbReference>
<feature type="region of interest" description="Disordered" evidence="1">
    <location>
        <begin position="23"/>
        <end position="57"/>
    </location>
</feature>
<feature type="compositionally biased region" description="Low complexity" evidence="1">
    <location>
        <begin position="33"/>
        <end position="47"/>
    </location>
</feature>
<feature type="compositionally biased region" description="Gly residues" evidence="1">
    <location>
        <begin position="132"/>
        <end position="143"/>
    </location>
</feature>
<protein>
    <submittedName>
        <fullName evidence="4">DUF305 domain-containing protein</fullName>
    </submittedName>
</protein>
<dbReference type="InterPro" id="IPR005183">
    <property type="entry name" value="DUF305_CopM-like"/>
</dbReference>
<dbReference type="InterPro" id="IPR012347">
    <property type="entry name" value="Ferritin-like"/>
</dbReference>
<evidence type="ECO:0000313" key="4">
    <source>
        <dbReference type="EMBL" id="GAA2001407.1"/>
    </source>
</evidence>
<proteinExistence type="predicted"/>
<keyword evidence="5" id="KW-1185">Reference proteome</keyword>
<keyword evidence="2" id="KW-0732">Signal</keyword>
<evidence type="ECO:0000259" key="3">
    <source>
        <dbReference type="Pfam" id="PF03713"/>
    </source>
</evidence>
<comment type="caution">
    <text evidence="4">The sequence shown here is derived from an EMBL/GenBank/DDBJ whole genome shotgun (WGS) entry which is preliminary data.</text>
</comment>
<sequence length="209" mass="22216">MKRSTTAVAAAAVAAALALAGCTGNDGQEENPGSDPAPSTPADATPGETGEEVSSEHNDADVNFAQRMIPHHQQAVEMSETLLTKDDIPQNIADFAQGVIDAQQPEIDRMNAMLEAWGKEPVSATERPGQSQGQGQGHGGMGGMSEEDIQRLEDAAGTDAARVYLEQMTRHHQGAVEMAEQEVSDGQNPQANGLLRRFRTADDWFSYAA</sequence>
<name>A0ABP5EPE5_9MICO</name>
<evidence type="ECO:0000256" key="2">
    <source>
        <dbReference type="SAM" id="SignalP"/>
    </source>
</evidence>
<dbReference type="Gene3D" id="1.20.1260.10">
    <property type="match status" value="1"/>
</dbReference>
<dbReference type="EMBL" id="BAAANO010000006">
    <property type="protein sequence ID" value="GAA2001407.1"/>
    <property type="molecule type" value="Genomic_DNA"/>
</dbReference>
<accession>A0ABP5EPE5</accession>
<gene>
    <name evidence="4" type="ORF">GCM10009755_07280</name>
</gene>
<feature type="chain" id="PRO_5045077102" evidence="2">
    <location>
        <begin position="21"/>
        <end position="209"/>
    </location>
</feature>
<dbReference type="Proteomes" id="UP001500755">
    <property type="component" value="Unassembled WGS sequence"/>
</dbReference>
<dbReference type="PROSITE" id="PS51257">
    <property type="entry name" value="PROKAR_LIPOPROTEIN"/>
    <property type="match status" value="1"/>
</dbReference>
<feature type="region of interest" description="Disordered" evidence="1">
    <location>
        <begin position="123"/>
        <end position="145"/>
    </location>
</feature>
<evidence type="ECO:0000256" key="1">
    <source>
        <dbReference type="SAM" id="MobiDB-lite"/>
    </source>
</evidence>
<dbReference type="PANTHER" id="PTHR36933">
    <property type="entry name" value="SLL0788 PROTEIN"/>
    <property type="match status" value="1"/>
</dbReference>
<dbReference type="RefSeq" id="WP_344307077.1">
    <property type="nucleotide sequence ID" value="NZ_BAAANO010000006.1"/>
</dbReference>
<evidence type="ECO:0000313" key="5">
    <source>
        <dbReference type="Proteomes" id="UP001500755"/>
    </source>
</evidence>
<reference evidence="5" key="1">
    <citation type="journal article" date="2019" name="Int. J. Syst. Evol. Microbiol.">
        <title>The Global Catalogue of Microorganisms (GCM) 10K type strain sequencing project: providing services to taxonomists for standard genome sequencing and annotation.</title>
        <authorList>
            <consortium name="The Broad Institute Genomics Platform"/>
            <consortium name="The Broad Institute Genome Sequencing Center for Infectious Disease"/>
            <person name="Wu L."/>
            <person name="Ma J."/>
        </authorList>
    </citation>
    <scope>NUCLEOTIDE SEQUENCE [LARGE SCALE GENOMIC DNA]</scope>
    <source>
        <strain evidence="5">JCM 14546</strain>
    </source>
</reference>
<feature type="signal peptide" evidence="2">
    <location>
        <begin position="1"/>
        <end position="20"/>
    </location>
</feature>
<dbReference type="Pfam" id="PF03713">
    <property type="entry name" value="DUF305"/>
    <property type="match status" value="1"/>
</dbReference>
<feature type="domain" description="DUF305" evidence="3">
    <location>
        <begin position="61"/>
        <end position="198"/>
    </location>
</feature>
<organism evidence="4 5">
    <name type="scientific">Brevibacterium samyangense</name>
    <dbReference type="NCBI Taxonomy" id="366888"/>
    <lineage>
        <taxon>Bacteria</taxon>
        <taxon>Bacillati</taxon>
        <taxon>Actinomycetota</taxon>
        <taxon>Actinomycetes</taxon>
        <taxon>Micrococcales</taxon>
        <taxon>Brevibacteriaceae</taxon>
        <taxon>Brevibacterium</taxon>
    </lineage>
</organism>